<dbReference type="InterPro" id="IPR003593">
    <property type="entry name" value="AAA+_ATPase"/>
</dbReference>
<dbReference type="InterPro" id="IPR003959">
    <property type="entry name" value="ATPase_AAA_core"/>
</dbReference>
<comment type="subunit">
    <text evidence="9 10">Homohexamer. Organized in a ring with a central cavity.</text>
</comment>
<comment type="induction">
    <text evidence="9">By heat shock.</text>
</comment>
<evidence type="ECO:0000256" key="12">
    <source>
        <dbReference type="PIRSR" id="PIRSR001174-2"/>
    </source>
</evidence>
<keyword evidence="3 9" id="KW-0645">Protease</keyword>
<feature type="domain" description="Lon N-terminal" evidence="17">
    <location>
        <begin position="1"/>
        <end position="191"/>
    </location>
</feature>
<dbReference type="InterPro" id="IPR027543">
    <property type="entry name" value="Lon_bac"/>
</dbReference>
<feature type="binding site" evidence="9 12">
    <location>
        <begin position="343"/>
        <end position="350"/>
    </location>
    <ligand>
        <name>ATP</name>
        <dbReference type="ChEBI" id="CHEBI:30616"/>
    </ligand>
</feature>
<dbReference type="EMBL" id="DROD01000290">
    <property type="protein sequence ID" value="HHJ52394.1"/>
    <property type="molecule type" value="Genomic_DNA"/>
</dbReference>
<dbReference type="InterPro" id="IPR004815">
    <property type="entry name" value="Lon_bac/euk-typ"/>
</dbReference>
<evidence type="ECO:0000256" key="13">
    <source>
        <dbReference type="PROSITE-ProRule" id="PRU01122"/>
    </source>
</evidence>
<dbReference type="GO" id="GO:0005524">
    <property type="term" value="F:ATP binding"/>
    <property type="evidence" value="ECO:0007669"/>
    <property type="project" value="UniProtKB-UniRule"/>
</dbReference>
<dbReference type="InterPro" id="IPR003111">
    <property type="entry name" value="Lon_prtase_N"/>
</dbReference>
<dbReference type="SMART" id="SM00464">
    <property type="entry name" value="LON"/>
    <property type="match status" value="1"/>
</dbReference>
<dbReference type="InterPro" id="IPR008269">
    <property type="entry name" value="Lon_proteolytic"/>
</dbReference>
<sequence>MPLRNTVIFPHQVVPLAVGREKSLKLVESIGEETKVIGLITQRDGRVEDPVVEDLYGWGTAAMILKKFKMPDGSEQVIVQGLYRFKLLHMLQTEPFFEGLIEQMPDEFEEDMEVEALVNNIKNVFQKVADYAPYLTNEHRVMILNTEEPDRLADMVAAQINFSVEEKEQILELTNVKERLRKINYLLNKELQILELGSKIQSEVQGELSKSQRQYYLREQLKAIKKELGEYEDESTEIEELREKLANAKMPKEVREVAEKELNRLAKMSPMASEYTVSRTYLDWLLEMPWQKSTRDRLDVKRAEEILNEDHYGLEKVKKRILEYLAVRQLKSNMKGPILCFVGPPGVGKTSLGRSIARALNRKFSRMSLGGVRDEAEIRGHRRTYVGALPGRIIQEIKKVGSNNPLIMLDEIDKLGMDFRGDPSSALLEVLDPEQNFSFTDHYLEVPFDLSKVMFIATANVMDTIPPALRDRMEIIEINGYTEEEKIHIAERYLIPKQLANHGLKPEQLTFTRKAVQTIVNKYTREAGVRNLEREIAAIVRGVAKEIVEKKITKRRITAKLVQKYLGPERFYSEVAERVSKPGVATGLAWTPVGGDILFIEATKMKGKGNLILTGKLGEVMKESASAALSYLRANARRFGIEEDFHEKYDTHVHVPAGAIPKDGPSAGITIFAALFSLYTGRCLKDNLAMTGEITLRGMVLPVGGIKEKVLAAKRAGINTVVLPEKNRKDLEEIPKKNIEGMRFHYIREVDELIDLVFKEENEDPEKCRKTE</sequence>
<comment type="catalytic activity">
    <reaction evidence="9 10 13">
        <text>Hydrolysis of proteins in presence of ATP.</text>
        <dbReference type="EC" id="3.4.21.53"/>
    </reaction>
</comment>
<feature type="coiled-coil region" evidence="15">
    <location>
        <begin position="221"/>
        <end position="248"/>
    </location>
</feature>
<evidence type="ECO:0000256" key="1">
    <source>
        <dbReference type="ARBA" id="ARBA00004496"/>
    </source>
</evidence>
<dbReference type="InterPro" id="IPR054594">
    <property type="entry name" value="Lon_lid"/>
</dbReference>
<dbReference type="Gene3D" id="1.20.5.5270">
    <property type="match status" value="1"/>
</dbReference>
<dbReference type="PANTHER" id="PTHR10046">
    <property type="entry name" value="ATP DEPENDENT LON PROTEASE FAMILY MEMBER"/>
    <property type="match status" value="1"/>
</dbReference>
<proteinExistence type="evidence at transcript level"/>
<evidence type="ECO:0000256" key="8">
    <source>
        <dbReference type="ARBA" id="ARBA00023016"/>
    </source>
</evidence>
<evidence type="ECO:0000259" key="17">
    <source>
        <dbReference type="PROSITE" id="PS51787"/>
    </source>
</evidence>
<comment type="similarity">
    <text evidence="9 10 13 14">Belongs to the peptidase S16 family.</text>
</comment>
<keyword evidence="5 9" id="KW-0378">Hydrolase</keyword>
<dbReference type="HAMAP" id="MF_01973">
    <property type="entry name" value="lon_bact"/>
    <property type="match status" value="1"/>
</dbReference>
<comment type="subcellular location">
    <subcellularLocation>
        <location evidence="1 9 10">Cytoplasm</location>
    </subcellularLocation>
</comment>
<dbReference type="InterPro" id="IPR027065">
    <property type="entry name" value="Lon_Prtase"/>
</dbReference>
<evidence type="ECO:0000256" key="3">
    <source>
        <dbReference type="ARBA" id="ARBA00022670"/>
    </source>
</evidence>
<dbReference type="GO" id="GO:0004176">
    <property type="term" value="F:ATP-dependent peptidase activity"/>
    <property type="evidence" value="ECO:0007669"/>
    <property type="project" value="UniProtKB-UniRule"/>
</dbReference>
<accession>A0A7V5UEM6</accession>
<keyword evidence="4 9" id="KW-0547">Nucleotide-binding</keyword>
<feature type="active site" evidence="9 11">
    <location>
        <position position="666"/>
    </location>
</feature>
<reference evidence="18" key="1">
    <citation type="journal article" date="2020" name="mSystems">
        <title>Genome- and Community-Level Interaction Insights into Carbon Utilization and Element Cycling Functions of Hydrothermarchaeota in Hydrothermal Sediment.</title>
        <authorList>
            <person name="Zhou Z."/>
            <person name="Liu Y."/>
            <person name="Xu W."/>
            <person name="Pan J."/>
            <person name="Luo Z.H."/>
            <person name="Li M."/>
        </authorList>
    </citation>
    <scope>NUCLEOTIDE SEQUENCE [LARGE SCALE GENOMIC DNA]</scope>
    <source>
        <strain evidence="18">HyVt-527</strain>
    </source>
</reference>
<evidence type="ECO:0000256" key="15">
    <source>
        <dbReference type="SAM" id="Coils"/>
    </source>
</evidence>
<evidence type="ECO:0000256" key="10">
    <source>
        <dbReference type="PIRNR" id="PIRNR001174"/>
    </source>
</evidence>
<evidence type="ECO:0000256" key="4">
    <source>
        <dbReference type="ARBA" id="ARBA00022741"/>
    </source>
</evidence>
<dbReference type="Gene3D" id="2.30.130.40">
    <property type="entry name" value="LON domain-like"/>
    <property type="match status" value="1"/>
</dbReference>
<dbReference type="InterPro" id="IPR020568">
    <property type="entry name" value="Ribosomal_Su5_D2-typ_SF"/>
</dbReference>
<dbReference type="Gene3D" id="1.10.8.60">
    <property type="match status" value="1"/>
</dbReference>
<evidence type="ECO:0000256" key="7">
    <source>
        <dbReference type="ARBA" id="ARBA00022840"/>
    </source>
</evidence>
<dbReference type="Pfam" id="PF02190">
    <property type="entry name" value="LON_substr_bdg"/>
    <property type="match status" value="1"/>
</dbReference>
<evidence type="ECO:0000256" key="9">
    <source>
        <dbReference type="HAMAP-Rule" id="MF_01973"/>
    </source>
</evidence>
<dbReference type="Proteomes" id="UP000886124">
    <property type="component" value="Unassembled WGS sequence"/>
</dbReference>
<dbReference type="NCBIfam" id="TIGR00763">
    <property type="entry name" value="lon"/>
    <property type="match status" value="1"/>
</dbReference>
<protein>
    <recommendedName>
        <fullName evidence="9 10">Lon protease</fullName>
        <ecNumber evidence="9 10">3.4.21.53</ecNumber>
    </recommendedName>
    <alternativeName>
        <fullName evidence="9">ATP-dependent protease La</fullName>
    </alternativeName>
</protein>
<feature type="domain" description="Lon proteolytic" evidence="16">
    <location>
        <begin position="579"/>
        <end position="760"/>
    </location>
</feature>
<evidence type="ECO:0000256" key="11">
    <source>
        <dbReference type="PIRSR" id="PIRSR001174-1"/>
    </source>
</evidence>
<dbReference type="GO" id="GO:0005737">
    <property type="term" value="C:cytoplasm"/>
    <property type="evidence" value="ECO:0007669"/>
    <property type="project" value="UniProtKB-SubCell"/>
</dbReference>
<organism evidence="18">
    <name type="scientific">Caldithrix abyssi</name>
    <dbReference type="NCBI Taxonomy" id="187145"/>
    <lineage>
        <taxon>Bacteria</taxon>
        <taxon>Pseudomonadati</taxon>
        <taxon>Calditrichota</taxon>
        <taxon>Calditrichia</taxon>
        <taxon>Calditrichales</taxon>
        <taxon>Calditrichaceae</taxon>
        <taxon>Caldithrix</taxon>
    </lineage>
</organism>
<keyword evidence="8 9" id="KW-0346">Stress response</keyword>
<dbReference type="PROSITE" id="PS01046">
    <property type="entry name" value="LON_SER"/>
    <property type="match status" value="1"/>
</dbReference>
<dbReference type="Pfam" id="PF00004">
    <property type="entry name" value="AAA"/>
    <property type="match status" value="1"/>
</dbReference>
<dbReference type="GO" id="GO:0016887">
    <property type="term" value="F:ATP hydrolysis activity"/>
    <property type="evidence" value="ECO:0007669"/>
    <property type="project" value="UniProtKB-UniRule"/>
</dbReference>
<dbReference type="InterPro" id="IPR008268">
    <property type="entry name" value="Peptidase_S16_AS"/>
</dbReference>
<keyword evidence="6 9" id="KW-0720">Serine protease</keyword>
<feature type="active site" evidence="9 11">
    <location>
        <position position="709"/>
    </location>
</feature>
<dbReference type="PIRSF" id="PIRSF001174">
    <property type="entry name" value="Lon_proteas"/>
    <property type="match status" value="1"/>
</dbReference>
<gene>
    <name evidence="9 18" type="primary">lon</name>
    <name evidence="18" type="ORF">ENJ89_04300</name>
</gene>
<dbReference type="GO" id="GO:0006515">
    <property type="term" value="P:protein quality control for misfolded or incompletely synthesized proteins"/>
    <property type="evidence" value="ECO:0007669"/>
    <property type="project" value="UniProtKB-UniRule"/>
</dbReference>
<evidence type="ECO:0000256" key="5">
    <source>
        <dbReference type="ARBA" id="ARBA00022801"/>
    </source>
</evidence>
<comment type="function">
    <text evidence="9">ATP-dependent serine protease that mediates the selective degradation of mutant and abnormal proteins as well as certain short-lived regulatory proteins. Required for cellular homeostasis and for survival from DNA damage and developmental changes induced by stress. Degrades polypeptides processively to yield small peptide fragments that are 5 to 10 amino acids long. Binds to DNA in a double-stranded, site-specific manner.</text>
</comment>
<dbReference type="SUPFAM" id="SSF88697">
    <property type="entry name" value="PUA domain-like"/>
    <property type="match status" value="1"/>
</dbReference>
<dbReference type="GO" id="GO:0034605">
    <property type="term" value="P:cellular response to heat"/>
    <property type="evidence" value="ECO:0007669"/>
    <property type="project" value="UniProtKB-UniRule"/>
</dbReference>
<dbReference type="EC" id="3.4.21.53" evidence="9 10"/>
<dbReference type="PROSITE" id="PS51786">
    <property type="entry name" value="LON_PROTEOLYTIC"/>
    <property type="match status" value="1"/>
</dbReference>
<dbReference type="PRINTS" id="PR00830">
    <property type="entry name" value="ENDOLAPTASE"/>
</dbReference>
<evidence type="ECO:0000313" key="18">
    <source>
        <dbReference type="EMBL" id="HHJ52394.1"/>
    </source>
</evidence>
<evidence type="ECO:0000256" key="2">
    <source>
        <dbReference type="ARBA" id="ARBA00022490"/>
    </source>
</evidence>
<dbReference type="Gene3D" id="1.20.58.1480">
    <property type="match status" value="1"/>
</dbReference>
<dbReference type="InterPro" id="IPR046336">
    <property type="entry name" value="Lon_prtase_N_sf"/>
</dbReference>
<dbReference type="CDD" id="cd19500">
    <property type="entry name" value="RecA-like_Lon"/>
    <property type="match status" value="1"/>
</dbReference>
<dbReference type="GO" id="GO:0004252">
    <property type="term" value="F:serine-type endopeptidase activity"/>
    <property type="evidence" value="ECO:0007669"/>
    <property type="project" value="UniProtKB-UniRule"/>
</dbReference>
<comment type="caution">
    <text evidence="18">The sequence shown here is derived from an EMBL/GenBank/DDBJ whole genome shotgun (WGS) entry which is preliminary data.</text>
</comment>
<dbReference type="InterPro" id="IPR014721">
    <property type="entry name" value="Ribsml_uS5_D2-typ_fold_subgr"/>
</dbReference>
<evidence type="ECO:0000259" key="16">
    <source>
        <dbReference type="PROSITE" id="PS51786"/>
    </source>
</evidence>
<evidence type="ECO:0000256" key="6">
    <source>
        <dbReference type="ARBA" id="ARBA00022825"/>
    </source>
</evidence>
<evidence type="ECO:0000256" key="14">
    <source>
        <dbReference type="RuleBase" id="RU000591"/>
    </source>
</evidence>
<dbReference type="PROSITE" id="PS51787">
    <property type="entry name" value="LON_N"/>
    <property type="match status" value="1"/>
</dbReference>
<dbReference type="SUPFAM" id="SSF54211">
    <property type="entry name" value="Ribosomal protein S5 domain 2-like"/>
    <property type="match status" value="1"/>
</dbReference>
<dbReference type="Pfam" id="PF05362">
    <property type="entry name" value="Lon_C"/>
    <property type="match status" value="1"/>
</dbReference>
<keyword evidence="2 9" id="KW-0963">Cytoplasm</keyword>
<dbReference type="SUPFAM" id="SSF52540">
    <property type="entry name" value="P-loop containing nucleoside triphosphate hydrolases"/>
    <property type="match status" value="1"/>
</dbReference>
<dbReference type="Pfam" id="PF22667">
    <property type="entry name" value="Lon_lid"/>
    <property type="match status" value="1"/>
</dbReference>
<keyword evidence="7 9" id="KW-0067">ATP-binding</keyword>
<dbReference type="Gene3D" id="3.40.50.300">
    <property type="entry name" value="P-loop containing nucleotide triphosphate hydrolases"/>
    <property type="match status" value="1"/>
</dbReference>
<dbReference type="AlphaFoldDB" id="A0A7V5UEM6"/>
<dbReference type="InterPro" id="IPR027417">
    <property type="entry name" value="P-loop_NTPase"/>
</dbReference>
<dbReference type="InterPro" id="IPR015947">
    <property type="entry name" value="PUA-like_sf"/>
</dbReference>
<name>A0A7V5UEM6_CALAY</name>
<dbReference type="FunFam" id="1.20.5.5270:FF:000002">
    <property type="entry name" value="Lon protease homolog"/>
    <property type="match status" value="1"/>
</dbReference>
<dbReference type="GO" id="GO:0043565">
    <property type="term" value="F:sequence-specific DNA binding"/>
    <property type="evidence" value="ECO:0007669"/>
    <property type="project" value="UniProtKB-UniRule"/>
</dbReference>
<keyword evidence="15" id="KW-0175">Coiled coil</keyword>
<dbReference type="FunFam" id="3.40.50.300:FF:000382">
    <property type="entry name" value="Lon protease homolog 2, peroxisomal"/>
    <property type="match status" value="1"/>
</dbReference>
<dbReference type="Gene3D" id="3.30.230.10">
    <property type="match status" value="1"/>
</dbReference>
<dbReference type="SMART" id="SM00382">
    <property type="entry name" value="AAA"/>
    <property type="match status" value="1"/>
</dbReference>